<feature type="non-terminal residue" evidence="4">
    <location>
        <position position="1"/>
    </location>
</feature>
<evidence type="ECO:0000256" key="1">
    <source>
        <dbReference type="ARBA" id="ARBA00022527"/>
    </source>
</evidence>
<reference evidence="4" key="1">
    <citation type="submission" date="2019-09" db="EMBL/GenBank/DDBJ databases">
        <title>Characterisation of the sponge microbiome using genome-centric metagenomics.</title>
        <authorList>
            <person name="Engelberts J.P."/>
            <person name="Robbins S.J."/>
            <person name="De Goeij J.M."/>
            <person name="Aranda M."/>
            <person name="Bell S.C."/>
            <person name="Webster N.S."/>
        </authorList>
    </citation>
    <scope>NUCLEOTIDE SEQUENCE</scope>
    <source>
        <strain evidence="4">SB0664_bin_43</strain>
    </source>
</reference>
<comment type="caution">
    <text evidence="4">The sequence shown here is derived from an EMBL/GenBank/DDBJ whole genome shotgun (WGS) entry which is preliminary data.</text>
</comment>
<keyword evidence="4" id="KW-0547">Nucleotide-binding</keyword>
<organism evidence="4">
    <name type="scientific">Boseongicola sp. SB0664_bin_43</name>
    <dbReference type="NCBI Taxonomy" id="2604844"/>
    <lineage>
        <taxon>Bacteria</taxon>
        <taxon>Pseudomonadati</taxon>
        <taxon>Pseudomonadota</taxon>
        <taxon>Alphaproteobacteria</taxon>
        <taxon>Rhodobacterales</taxon>
        <taxon>Paracoccaceae</taxon>
        <taxon>Boseongicola</taxon>
    </lineage>
</organism>
<feature type="domain" description="Histidine kinase/HSP90-like ATPase" evidence="3">
    <location>
        <begin position="1"/>
        <end position="94"/>
    </location>
</feature>
<dbReference type="PANTHER" id="PTHR35526:SF6">
    <property type="entry name" value="SLR1861 PROTEIN"/>
    <property type="match status" value="1"/>
</dbReference>
<dbReference type="InterPro" id="IPR003594">
    <property type="entry name" value="HATPase_dom"/>
</dbReference>
<dbReference type="CDD" id="cd16936">
    <property type="entry name" value="HATPase_RsbW-like"/>
    <property type="match status" value="1"/>
</dbReference>
<keyword evidence="1" id="KW-0808">Transferase</keyword>
<dbReference type="EMBL" id="VXRY01000348">
    <property type="protein sequence ID" value="MXY34170.1"/>
    <property type="molecule type" value="Genomic_DNA"/>
</dbReference>
<dbReference type="InterPro" id="IPR036890">
    <property type="entry name" value="HATPase_C_sf"/>
</dbReference>
<gene>
    <name evidence="4" type="ORF">F4Y60_08805</name>
</gene>
<dbReference type="Gene3D" id="3.30.565.10">
    <property type="entry name" value="Histidine kinase-like ATPase, C-terminal domain"/>
    <property type="match status" value="1"/>
</dbReference>
<dbReference type="InterPro" id="IPR050267">
    <property type="entry name" value="Anti-sigma-factor_SerPK"/>
</dbReference>
<evidence type="ECO:0000259" key="3">
    <source>
        <dbReference type="Pfam" id="PF13581"/>
    </source>
</evidence>
<dbReference type="GO" id="GO:0004674">
    <property type="term" value="F:protein serine/threonine kinase activity"/>
    <property type="evidence" value="ECO:0007669"/>
    <property type="project" value="UniProtKB-KW"/>
</dbReference>
<evidence type="ECO:0000256" key="2">
    <source>
        <dbReference type="SAM" id="MobiDB-lite"/>
    </source>
</evidence>
<keyword evidence="4" id="KW-0067">ATP-binding</keyword>
<name>A0A6B0Y388_9RHOB</name>
<evidence type="ECO:0000313" key="4">
    <source>
        <dbReference type="EMBL" id="MXY34170.1"/>
    </source>
</evidence>
<proteinExistence type="predicted"/>
<sequence>HLVVEELFMNAVMHGYGGDRKDGPIWLALHPLPEGAALVIEDEAPPFNVLKDSPAPDTQSAVEDRPIGGLGIMLVRNMTDHVSYDYDKRNRITAVFGRESPLAGSADIDEDGSAAAGMHESSP</sequence>
<feature type="region of interest" description="Disordered" evidence="2">
    <location>
        <begin position="102"/>
        <end position="123"/>
    </location>
</feature>
<dbReference type="PANTHER" id="PTHR35526">
    <property type="entry name" value="ANTI-SIGMA-F FACTOR RSBW-RELATED"/>
    <property type="match status" value="1"/>
</dbReference>
<dbReference type="AlphaFoldDB" id="A0A6B0Y388"/>
<accession>A0A6B0Y388</accession>
<keyword evidence="1" id="KW-0418">Kinase</keyword>
<dbReference type="Pfam" id="PF13581">
    <property type="entry name" value="HATPase_c_2"/>
    <property type="match status" value="1"/>
</dbReference>
<dbReference type="GO" id="GO:0005524">
    <property type="term" value="F:ATP binding"/>
    <property type="evidence" value="ECO:0007669"/>
    <property type="project" value="UniProtKB-KW"/>
</dbReference>
<keyword evidence="1" id="KW-0723">Serine/threonine-protein kinase</keyword>
<dbReference type="SUPFAM" id="SSF55874">
    <property type="entry name" value="ATPase domain of HSP90 chaperone/DNA topoisomerase II/histidine kinase"/>
    <property type="match status" value="1"/>
</dbReference>
<protein>
    <submittedName>
        <fullName evidence="4">ATP-binding protein</fullName>
    </submittedName>
</protein>